<proteinExistence type="inferred from homology"/>
<comment type="similarity">
    <text evidence="2">Belongs to the ribonucleoside diphosphate reductase class-2 family.</text>
</comment>
<accession>A0A3B0THE0</accession>
<evidence type="ECO:0000256" key="9">
    <source>
        <dbReference type="ARBA" id="ARBA00023157"/>
    </source>
</evidence>
<keyword evidence="9" id="KW-1015">Disulfide bond</keyword>
<evidence type="ECO:0000256" key="7">
    <source>
        <dbReference type="ARBA" id="ARBA00022741"/>
    </source>
</evidence>
<dbReference type="AlphaFoldDB" id="A0A3B0THE0"/>
<feature type="domain" description="Ribonucleotide reductase large subunit C-terminal" evidence="14">
    <location>
        <begin position="726"/>
        <end position="832"/>
    </location>
</feature>
<gene>
    <name evidence="17" type="ORF">MNBD_ACTINO02-92</name>
</gene>
<dbReference type="SUPFAM" id="SSF51998">
    <property type="entry name" value="PFL-like glycyl radical enzymes"/>
    <property type="match status" value="1"/>
</dbReference>
<dbReference type="GO" id="GO:0031419">
    <property type="term" value="F:cobalamin binding"/>
    <property type="evidence" value="ECO:0007669"/>
    <property type="project" value="UniProtKB-KW"/>
</dbReference>
<keyword evidence="7" id="KW-0547">Nucleotide-binding</keyword>
<dbReference type="PRINTS" id="PR01183">
    <property type="entry name" value="RIBORDTASEM1"/>
</dbReference>
<dbReference type="NCBIfam" id="TIGR02504">
    <property type="entry name" value="NrdJ_Z"/>
    <property type="match status" value="1"/>
</dbReference>
<evidence type="ECO:0000256" key="13">
    <source>
        <dbReference type="ARBA" id="ARBA00047754"/>
    </source>
</evidence>
<evidence type="ECO:0000256" key="2">
    <source>
        <dbReference type="ARBA" id="ARBA00007405"/>
    </source>
</evidence>
<dbReference type="InterPro" id="IPR000788">
    <property type="entry name" value="RNR_lg_C"/>
</dbReference>
<organism evidence="17">
    <name type="scientific">hydrothermal vent metagenome</name>
    <dbReference type="NCBI Taxonomy" id="652676"/>
    <lineage>
        <taxon>unclassified sequences</taxon>
        <taxon>metagenomes</taxon>
        <taxon>ecological metagenomes</taxon>
    </lineage>
</organism>
<comment type="catalytic activity">
    <reaction evidence="13">
        <text>a 2'-deoxyribonucleoside 5'-diphosphate + [thioredoxin]-disulfide + H2O = a ribonucleoside 5'-diphosphate + [thioredoxin]-dithiol</text>
        <dbReference type="Rhea" id="RHEA:23252"/>
        <dbReference type="Rhea" id="RHEA-COMP:10698"/>
        <dbReference type="Rhea" id="RHEA-COMP:10700"/>
        <dbReference type="ChEBI" id="CHEBI:15377"/>
        <dbReference type="ChEBI" id="CHEBI:29950"/>
        <dbReference type="ChEBI" id="CHEBI:50058"/>
        <dbReference type="ChEBI" id="CHEBI:57930"/>
        <dbReference type="ChEBI" id="CHEBI:73316"/>
        <dbReference type="EC" id="1.17.4.1"/>
    </reaction>
</comment>
<evidence type="ECO:0000313" key="17">
    <source>
        <dbReference type="EMBL" id="VAW06466.1"/>
    </source>
</evidence>
<protein>
    <recommendedName>
        <fullName evidence="4">Vitamin B12-dependent ribonucleotide reductase</fullName>
        <ecNumber evidence="3">1.17.4.1</ecNumber>
    </recommendedName>
    <alternativeName>
        <fullName evidence="12">Ribonucleoside-diphosphate reductase NrdJ</fullName>
    </alternativeName>
</protein>
<feature type="domain" description="TSCPD" evidence="16">
    <location>
        <begin position="899"/>
        <end position="1002"/>
    </location>
</feature>
<evidence type="ECO:0000259" key="16">
    <source>
        <dbReference type="Pfam" id="PF12637"/>
    </source>
</evidence>
<dbReference type="Pfam" id="PF08471">
    <property type="entry name" value="Ribonuc_red_2_N"/>
    <property type="match status" value="1"/>
</dbReference>
<dbReference type="InterPro" id="IPR024434">
    <property type="entry name" value="TSCPD_dom"/>
</dbReference>
<evidence type="ECO:0000256" key="1">
    <source>
        <dbReference type="ARBA" id="ARBA00001922"/>
    </source>
</evidence>
<dbReference type="InterPro" id="IPR013344">
    <property type="entry name" value="RNR_NrdJ/NrdZ"/>
</dbReference>
<dbReference type="InterPro" id="IPR050862">
    <property type="entry name" value="RdRp_reductase_class-2"/>
</dbReference>
<evidence type="ECO:0000256" key="5">
    <source>
        <dbReference type="ARBA" id="ARBA00022628"/>
    </source>
</evidence>
<keyword evidence="8 17" id="KW-0560">Oxidoreductase</keyword>
<comment type="function">
    <text evidence="11">Catalyzes the reduction of ribonucleotides to deoxyribonucleotides. May function to provide a pool of deoxyribonucleotide precursors for DNA repair during oxygen limitation and/or for immediate growth after restoration of oxygen.</text>
</comment>
<evidence type="ECO:0000256" key="12">
    <source>
        <dbReference type="ARBA" id="ARBA00033050"/>
    </source>
</evidence>
<keyword evidence="5" id="KW-0846">Cobalamin</keyword>
<keyword evidence="10" id="KW-0170">Cobalt</keyword>
<dbReference type="Pfam" id="PF12637">
    <property type="entry name" value="TSCPD"/>
    <property type="match status" value="1"/>
</dbReference>
<dbReference type="Pfam" id="PF02867">
    <property type="entry name" value="Ribonuc_red_lgC"/>
    <property type="match status" value="2"/>
</dbReference>
<feature type="domain" description="Ribonucleotide reductase large subunit C-terminal" evidence="14">
    <location>
        <begin position="186"/>
        <end position="672"/>
    </location>
</feature>
<dbReference type="GO" id="GO:0004748">
    <property type="term" value="F:ribonucleoside-diphosphate reductase activity, thioredoxin disulfide as acceptor"/>
    <property type="evidence" value="ECO:0007669"/>
    <property type="project" value="UniProtKB-EC"/>
</dbReference>
<dbReference type="PANTHER" id="PTHR43371">
    <property type="entry name" value="VITAMIN B12-DEPENDENT RIBONUCLEOTIDE REDUCTASE"/>
    <property type="match status" value="1"/>
</dbReference>
<feature type="domain" description="Ribonucleotide reductase class II vitamin B12-dependent N-terminal" evidence="15">
    <location>
        <begin position="26"/>
        <end position="135"/>
    </location>
</feature>
<sequence length="1137" mass="124292">MTQGLSIERRFTKDGESPYDTVEWSRRDSKIANPDGSVVFEMSDAEIPAAWSQVAADIMVSKYFRKAGVPQFDDTGEALIDENGDPVLGPERSARHVVGRLATTWRWWGENHGYFATEDDAQVFEDELVYMLLHQMAAPNSPQWFNTGLHHNYGIEGPAQGFWFVDPQTEELVESPDSYSRPAPHACFIQSVKDDLVNEGGIMDLWVREARLFKFGSGTGSNFSSIRAEGEHLSGGGKSSGLMSFLKVGDRAAGAIKSGGTTRRAAKMVILDIDHPDIETFIDWKAKEEDKVRALIAAGYPADFNGEAYATVSGQNSNNSVRLSNEFVEAVLRDDDWDLTTRTDGSVMRTVRARGLWDKIADAAWACADPGVQFHTTINEWHTSPAGGEIRASNPCSEYMFLDNTACNLASLNLVKFYDDDTVVFDLEGYRHAIRIWTMVLEISVTMAQFPSREIAQGSYDYRTIGLGYANLGSVLMRSGIPYDSDEGRAISGALTAILTGYSYAASAEMASVVGPFARFDENKESMLRVMRNHRRAAYDVPIEEYEGISHQVLAIDQDLCPADMLSEAHNAWNIAVKLGEEYGYRNAQATVLAPTGTIGLLMDCDTTGVEPDFALVKFKKLAGGGYFKIANQSVAPALQTLGYSERHIEQIIDYVIGTMSLHGSPHINTATLRAKGFTAEDLETIETIMPGVFELGFAFNQWTLGEETMQRLGFTPDEYNGSGFDMLKALGFTEEEIVEANDYICGRQTIEGAPRLKDEHLPVFDCANRNGKYGERFIHHAGHIKMMAAAQPFISGAISKTINMPNEATTDDIKESYQMSWELGLKAMALYRDGSKASQPLSSKSEEGTSDEEEGEVVEALDAEMDIISGFAFNGTFPAGISPTEVYANMPRPRFLLPGRRSGYTQEARVGGHKLFLRTGEYEDGTLGEVFIDLAKEGATLRGILSCFAIAVSKGLQYGVPLEEFVDTFTFQTFEPRGMVEGHPNIKMANSIVDYVFRALGVEYLHRDELAQVPPERELPEAPKGLAVDAGIQLDLTDAVMETDIEAQVAAAKFVDAPSTPSGGFAATQVAAANPVPATVGGRATMSASEMQTAAVQAVLADKMGDAPLCDTCGHITVRNGSCYRCLNCGDSKGCS</sequence>
<evidence type="ECO:0000256" key="4">
    <source>
        <dbReference type="ARBA" id="ARBA00014409"/>
    </source>
</evidence>
<dbReference type="GO" id="GO:0050897">
    <property type="term" value="F:cobalt ion binding"/>
    <property type="evidence" value="ECO:0007669"/>
    <property type="project" value="InterPro"/>
</dbReference>
<name>A0A3B0THE0_9ZZZZ</name>
<dbReference type="GO" id="GO:0000166">
    <property type="term" value="F:nucleotide binding"/>
    <property type="evidence" value="ECO:0007669"/>
    <property type="project" value="UniProtKB-KW"/>
</dbReference>
<dbReference type="PANTHER" id="PTHR43371:SF1">
    <property type="entry name" value="RIBONUCLEOSIDE-DIPHOSPHATE REDUCTASE"/>
    <property type="match status" value="1"/>
</dbReference>
<evidence type="ECO:0000256" key="3">
    <source>
        <dbReference type="ARBA" id="ARBA00012274"/>
    </source>
</evidence>
<dbReference type="CDD" id="cd02888">
    <property type="entry name" value="RNR_II_dimer"/>
    <property type="match status" value="1"/>
</dbReference>
<dbReference type="NCBIfam" id="NF005122">
    <property type="entry name" value="PRK06556.1"/>
    <property type="match status" value="1"/>
</dbReference>
<evidence type="ECO:0000256" key="8">
    <source>
        <dbReference type="ARBA" id="ARBA00023002"/>
    </source>
</evidence>
<dbReference type="InterPro" id="IPR013678">
    <property type="entry name" value="RNR_2_N"/>
</dbReference>
<evidence type="ECO:0000256" key="6">
    <source>
        <dbReference type="ARBA" id="ARBA00022634"/>
    </source>
</evidence>
<evidence type="ECO:0000256" key="10">
    <source>
        <dbReference type="ARBA" id="ARBA00023285"/>
    </source>
</evidence>
<evidence type="ECO:0000259" key="14">
    <source>
        <dbReference type="Pfam" id="PF02867"/>
    </source>
</evidence>
<dbReference type="GO" id="GO:0071897">
    <property type="term" value="P:DNA biosynthetic process"/>
    <property type="evidence" value="ECO:0007669"/>
    <property type="project" value="UniProtKB-KW"/>
</dbReference>
<evidence type="ECO:0000259" key="15">
    <source>
        <dbReference type="Pfam" id="PF08471"/>
    </source>
</evidence>
<dbReference type="EC" id="1.17.4.1" evidence="3"/>
<reference evidence="17" key="1">
    <citation type="submission" date="2018-06" db="EMBL/GenBank/DDBJ databases">
        <authorList>
            <person name="Zhirakovskaya E."/>
        </authorList>
    </citation>
    <scope>NUCLEOTIDE SEQUENCE</scope>
</reference>
<evidence type="ECO:0000256" key="11">
    <source>
        <dbReference type="ARBA" id="ARBA00025437"/>
    </source>
</evidence>
<comment type="cofactor">
    <cofactor evidence="1">
        <name>adenosylcob(III)alamin</name>
        <dbReference type="ChEBI" id="CHEBI:18408"/>
    </cofactor>
</comment>
<keyword evidence="6" id="KW-0237">DNA synthesis</keyword>
<dbReference type="Gene3D" id="3.20.70.20">
    <property type="match status" value="2"/>
</dbReference>
<dbReference type="EMBL" id="UOEK01000354">
    <property type="protein sequence ID" value="VAW06466.1"/>
    <property type="molecule type" value="Genomic_DNA"/>
</dbReference>